<dbReference type="GO" id="GO:0005524">
    <property type="term" value="F:ATP binding"/>
    <property type="evidence" value="ECO:0007669"/>
    <property type="project" value="UniProtKB-KW"/>
</dbReference>
<keyword evidence="2 4" id="KW-0547">Nucleotide-binding</keyword>
<comment type="caution">
    <text evidence="6">The sequence shown here is derived from an EMBL/GenBank/DDBJ whole genome shotgun (WGS) entry which is preliminary data.</text>
</comment>
<feature type="binding site" evidence="4">
    <location>
        <begin position="128"/>
        <end position="136"/>
    </location>
    <ligand>
        <name>ATP</name>
        <dbReference type="ChEBI" id="CHEBI:30616"/>
    </ligand>
</feature>
<evidence type="ECO:0000256" key="2">
    <source>
        <dbReference type="ARBA" id="ARBA00022741"/>
    </source>
</evidence>
<gene>
    <name evidence="6" type="ORF">FD22_GL002057</name>
</gene>
<evidence type="ECO:0000313" key="6">
    <source>
        <dbReference type="EMBL" id="KRK14887.1"/>
    </source>
</evidence>
<dbReference type="InterPro" id="IPR024185">
    <property type="entry name" value="FTHF_cligase-like_sf"/>
</dbReference>
<dbReference type="PANTHER" id="PTHR23407:SF1">
    <property type="entry name" value="5-FORMYLTETRAHYDROFOLATE CYCLO-LIGASE"/>
    <property type="match status" value="1"/>
</dbReference>
<accession>A0A0R1F837</accession>
<dbReference type="InterPro" id="IPR002698">
    <property type="entry name" value="FTHF_cligase"/>
</dbReference>
<comment type="similarity">
    <text evidence="1 5">Belongs to the 5-formyltetrahydrofolate cyclo-ligase family.</text>
</comment>
<dbReference type="InterPro" id="IPR037171">
    <property type="entry name" value="NagB/RpiA_transferase-like"/>
</dbReference>
<comment type="catalytic activity">
    <reaction evidence="5">
        <text>(6S)-5-formyl-5,6,7,8-tetrahydrofolate + ATP = (6R)-5,10-methenyltetrahydrofolate + ADP + phosphate</text>
        <dbReference type="Rhea" id="RHEA:10488"/>
        <dbReference type="ChEBI" id="CHEBI:30616"/>
        <dbReference type="ChEBI" id="CHEBI:43474"/>
        <dbReference type="ChEBI" id="CHEBI:57455"/>
        <dbReference type="ChEBI" id="CHEBI:57457"/>
        <dbReference type="ChEBI" id="CHEBI:456216"/>
        <dbReference type="EC" id="6.3.3.2"/>
    </reaction>
</comment>
<dbReference type="Proteomes" id="UP000051181">
    <property type="component" value="Unassembled WGS sequence"/>
</dbReference>
<protein>
    <recommendedName>
        <fullName evidence="5">5-formyltetrahydrofolate cyclo-ligase</fullName>
        <ecNumber evidence="5">6.3.3.2</ecNumber>
    </recommendedName>
</protein>
<evidence type="ECO:0000256" key="4">
    <source>
        <dbReference type="PIRSR" id="PIRSR006806-1"/>
    </source>
</evidence>
<keyword evidence="5" id="KW-0460">Magnesium</keyword>
<dbReference type="PIRSF" id="PIRSF006806">
    <property type="entry name" value="FTHF_cligase"/>
    <property type="match status" value="1"/>
</dbReference>
<dbReference type="GeneID" id="65917317"/>
<dbReference type="GO" id="GO:0046872">
    <property type="term" value="F:metal ion binding"/>
    <property type="evidence" value="ECO:0007669"/>
    <property type="project" value="UniProtKB-KW"/>
</dbReference>
<evidence type="ECO:0000256" key="5">
    <source>
        <dbReference type="RuleBase" id="RU361279"/>
    </source>
</evidence>
<proteinExistence type="inferred from homology"/>
<evidence type="ECO:0000256" key="1">
    <source>
        <dbReference type="ARBA" id="ARBA00010638"/>
    </source>
</evidence>
<dbReference type="EC" id="6.3.3.2" evidence="5"/>
<keyword evidence="6" id="KW-0436">Ligase</keyword>
<feature type="binding site" evidence="4">
    <location>
        <begin position="3"/>
        <end position="7"/>
    </location>
    <ligand>
        <name>ATP</name>
        <dbReference type="ChEBI" id="CHEBI:30616"/>
    </ligand>
</feature>
<dbReference type="eggNOG" id="COG0212">
    <property type="taxonomic scope" value="Bacteria"/>
</dbReference>
<dbReference type="EMBL" id="AZCN01000063">
    <property type="protein sequence ID" value="KRK14887.1"/>
    <property type="molecule type" value="Genomic_DNA"/>
</dbReference>
<dbReference type="Gene3D" id="3.40.50.10420">
    <property type="entry name" value="NagB/RpiA/CoA transferase-like"/>
    <property type="match status" value="1"/>
</dbReference>
<organism evidence="6 7">
    <name type="scientific">Loigolactobacillus coryniformis subsp. coryniformis KCTC 3167 = DSM 20001</name>
    <dbReference type="NCBI Taxonomy" id="913848"/>
    <lineage>
        <taxon>Bacteria</taxon>
        <taxon>Bacillati</taxon>
        <taxon>Bacillota</taxon>
        <taxon>Bacilli</taxon>
        <taxon>Lactobacillales</taxon>
        <taxon>Lactobacillaceae</taxon>
        <taxon>Loigolactobacillus</taxon>
    </lineage>
</organism>
<evidence type="ECO:0000256" key="3">
    <source>
        <dbReference type="ARBA" id="ARBA00022840"/>
    </source>
</evidence>
<feature type="binding site" evidence="4">
    <location>
        <position position="52"/>
    </location>
    <ligand>
        <name>substrate</name>
    </ligand>
</feature>
<reference evidence="6 7" key="1">
    <citation type="journal article" date="2015" name="Genome Announc.">
        <title>Expanding the biotechnology potential of lactobacilli through comparative genomics of 213 strains and associated genera.</title>
        <authorList>
            <person name="Sun Z."/>
            <person name="Harris H.M."/>
            <person name="McCann A."/>
            <person name="Guo C."/>
            <person name="Argimon S."/>
            <person name="Zhang W."/>
            <person name="Yang X."/>
            <person name="Jeffery I.B."/>
            <person name="Cooney J.C."/>
            <person name="Kagawa T.F."/>
            <person name="Liu W."/>
            <person name="Song Y."/>
            <person name="Salvetti E."/>
            <person name="Wrobel A."/>
            <person name="Rasinkangas P."/>
            <person name="Parkhill J."/>
            <person name="Rea M.C."/>
            <person name="O'Sullivan O."/>
            <person name="Ritari J."/>
            <person name="Douillard F.P."/>
            <person name="Paul Ross R."/>
            <person name="Yang R."/>
            <person name="Briner A.E."/>
            <person name="Felis G.E."/>
            <person name="de Vos W.M."/>
            <person name="Barrangou R."/>
            <person name="Klaenhammer T.R."/>
            <person name="Caufield P.W."/>
            <person name="Cui Y."/>
            <person name="Zhang H."/>
            <person name="O'Toole P.W."/>
        </authorList>
    </citation>
    <scope>NUCLEOTIDE SEQUENCE [LARGE SCALE GENOMIC DNA]</scope>
    <source>
        <strain evidence="6 7">DSM 20001</strain>
    </source>
</reference>
<dbReference type="Pfam" id="PF01812">
    <property type="entry name" value="5-FTHF_cyc-lig"/>
    <property type="match status" value="1"/>
</dbReference>
<dbReference type="GO" id="GO:0035999">
    <property type="term" value="P:tetrahydrofolate interconversion"/>
    <property type="evidence" value="ECO:0007669"/>
    <property type="project" value="TreeGrafter"/>
</dbReference>
<evidence type="ECO:0000313" key="7">
    <source>
        <dbReference type="Proteomes" id="UP000051181"/>
    </source>
</evidence>
<keyword evidence="3 4" id="KW-0067">ATP-binding</keyword>
<dbReference type="AlphaFoldDB" id="A0A0R1F837"/>
<sequence>MDKAALRQALIKQLATLPTKTVEEQQLYQQLFALPQWQQAKSVALTISQAIEVNSQPLIAAAWTAGKNVYVPKVMPQRQLAFLPYTKTTRLIKSKFGLCEPAYQADLVQTKFDLLIVPGLAFTGKGQRLGFGGGYYDRFLAQHPQTTLGLALSPQFYPVADWPVEPFDIRIDQVITVSR</sequence>
<keyword evidence="5" id="KW-0479">Metal-binding</keyword>
<dbReference type="PATRIC" id="fig|913848.6.peg.2100"/>
<dbReference type="RefSeq" id="WP_056943307.1">
    <property type="nucleotide sequence ID" value="NZ_AZCN01000063.1"/>
</dbReference>
<dbReference type="GO" id="GO:0030272">
    <property type="term" value="F:5-formyltetrahydrofolate cyclo-ligase activity"/>
    <property type="evidence" value="ECO:0007669"/>
    <property type="project" value="UniProtKB-EC"/>
</dbReference>
<feature type="binding site" evidence="4">
    <location>
        <position position="47"/>
    </location>
    <ligand>
        <name>substrate</name>
    </ligand>
</feature>
<dbReference type="SUPFAM" id="SSF100950">
    <property type="entry name" value="NagB/RpiA/CoA transferase-like"/>
    <property type="match status" value="1"/>
</dbReference>
<name>A0A0R1F837_9LACO</name>
<dbReference type="NCBIfam" id="TIGR02727">
    <property type="entry name" value="MTHFS_bact"/>
    <property type="match status" value="1"/>
</dbReference>
<dbReference type="PANTHER" id="PTHR23407">
    <property type="entry name" value="ATPASE INHIBITOR/5-FORMYLTETRAHYDROFOLATE CYCLO-LIGASE"/>
    <property type="match status" value="1"/>
</dbReference>
<dbReference type="GO" id="GO:0009396">
    <property type="term" value="P:folic acid-containing compound biosynthetic process"/>
    <property type="evidence" value="ECO:0007669"/>
    <property type="project" value="TreeGrafter"/>
</dbReference>
<comment type="cofactor">
    <cofactor evidence="5">
        <name>Mg(2+)</name>
        <dbReference type="ChEBI" id="CHEBI:18420"/>
    </cofactor>
</comment>